<proteinExistence type="predicted"/>
<evidence type="ECO:0000259" key="1">
    <source>
        <dbReference type="PROSITE" id="PS50104"/>
    </source>
</evidence>
<keyword evidence="3" id="KW-1185">Reference proteome</keyword>
<reference evidence="2" key="1">
    <citation type="submission" date="2021-11" db="EMBL/GenBank/DDBJ databases">
        <title>Description of novel Flavobacterium species.</title>
        <authorList>
            <person name="Saticioglu I.B."/>
            <person name="Ay H."/>
            <person name="Altun S."/>
            <person name="Duman M."/>
        </authorList>
    </citation>
    <scope>NUCLEOTIDE SEQUENCE</scope>
    <source>
        <strain evidence="2">F-126</strain>
    </source>
</reference>
<comment type="caution">
    <text evidence="2">The sequence shown here is derived from an EMBL/GenBank/DDBJ whole genome shotgun (WGS) entry which is preliminary data.</text>
</comment>
<name>A0ABS8M246_9FLAO</name>
<dbReference type="Proteomes" id="UP001430700">
    <property type="component" value="Unassembled WGS sequence"/>
</dbReference>
<dbReference type="Pfam" id="PF13676">
    <property type="entry name" value="TIR_2"/>
    <property type="match status" value="1"/>
</dbReference>
<dbReference type="RefSeq" id="WP_230000188.1">
    <property type="nucleotide sequence ID" value="NZ_JAJJMN010000001.1"/>
</dbReference>
<protein>
    <submittedName>
        <fullName evidence="2">Toll/interleukin-1 receptor domain-containing protein</fullName>
    </submittedName>
</protein>
<accession>A0ABS8M246</accession>
<feature type="domain" description="TIR" evidence="1">
    <location>
        <begin position="131"/>
        <end position="269"/>
    </location>
</feature>
<keyword evidence="2" id="KW-0675">Receptor</keyword>
<evidence type="ECO:0000313" key="3">
    <source>
        <dbReference type="Proteomes" id="UP001430700"/>
    </source>
</evidence>
<dbReference type="InterPro" id="IPR000157">
    <property type="entry name" value="TIR_dom"/>
</dbReference>
<organism evidence="2 3">
    <name type="scientific">Flavobacterium lipolyticum</name>
    <dbReference type="NCBI Taxonomy" id="2893754"/>
    <lineage>
        <taxon>Bacteria</taxon>
        <taxon>Pseudomonadati</taxon>
        <taxon>Bacteroidota</taxon>
        <taxon>Flavobacteriia</taxon>
        <taxon>Flavobacteriales</taxon>
        <taxon>Flavobacteriaceae</taxon>
        <taxon>Flavobacterium</taxon>
    </lineage>
</organism>
<dbReference type="SUPFAM" id="SSF52200">
    <property type="entry name" value="Toll/Interleukin receptor TIR domain"/>
    <property type="match status" value="1"/>
</dbReference>
<dbReference type="EMBL" id="JAJJMN010000001">
    <property type="protein sequence ID" value="MCC9018894.1"/>
    <property type="molecule type" value="Genomic_DNA"/>
</dbReference>
<dbReference type="InterPro" id="IPR035897">
    <property type="entry name" value="Toll_tir_struct_dom_sf"/>
</dbReference>
<dbReference type="Gene3D" id="3.40.50.10140">
    <property type="entry name" value="Toll/interleukin-1 receptor homology (TIR) domain"/>
    <property type="match status" value="1"/>
</dbReference>
<sequence length="390" mass="45868">MKYKYQIILLGSLGELSEKIISLFFEKVKELKLPINSFMIIYDKNFESNYSGNQPSFVFYFGAKNGDFKNIDLIDRLVKDGALILPIFYTKDLFSSEIPKILENQNGLLYDVTKDDKIINLALESFGKLRQTRKVFISYRRDESTSVAIQLYEALEKNNFDVFLDTHSIKQGEPFQEELWHRMADCDVIVLLNTPEFLTSRWCKEEIAEASAKKIGIIQLIWPNHKLDNTSEFCFPTQLEESDFEEGNFNDKNKSKLKQSFVDELVMKAESIRARNLASRQDSLITEFTNFAVMYGKKVNLQPERFITEELGKNKRRIFIPIIGIPQSIDCNQHAELKRELHEFDIESIYLIYDDVRIRAKWLNHLDWLNDYLEIKTLKKQNFNKWLQQN</sequence>
<dbReference type="PROSITE" id="PS50104">
    <property type="entry name" value="TIR"/>
    <property type="match status" value="1"/>
</dbReference>
<evidence type="ECO:0000313" key="2">
    <source>
        <dbReference type="EMBL" id="MCC9018894.1"/>
    </source>
</evidence>
<gene>
    <name evidence="2" type="ORF">LNQ34_14075</name>
</gene>